<dbReference type="EMBL" id="CAUJNA010001283">
    <property type="protein sequence ID" value="CAJ1385803.1"/>
    <property type="molecule type" value="Genomic_DNA"/>
</dbReference>
<sequence>MIWVEMAVLLAALLPLASTVRTLQAESAVAEGYKVPRLCSNSLFSSDNCCACGKRNGERYDDKLGTWIDTCQWVNGKGVWYGKACCEVWAADCEENEWQYRHGLQRDCKVTQEECGEAECSEVYEALASAKERLKKAQRERPRTISLQDNITGVSNTGTMCHCACGAVVDAEALTCQSLNEKALVCPEVRPCCTDLEDCGFEDPWRQAVALSEAKRKQELSDLSAMERTLKTEVRDLTALFQECYKGCKKQHQRVCVDDLKATESSGIFGKVTVQEAAATERLQKMARSHAVTSAERDAELQRLNAHARERHRARDRDRAQQWRRQQLVKLNNFASGAMKALDKAVQREECCKCQKLERSTEPGFFSEWSLITDFCSAPSCQVYGGSCSRTEKSFCGRRYTACPGDHEYYSR</sequence>
<evidence type="ECO:0000313" key="3">
    <source>
        <dbReference type="Proteomes" id="UP001178507"/>
    </source>
</evidence>
<proteinExistence type="predicted"/>
<feature type="chain" id="PRO_5041389753" evidence="1">
    <location>
        <begin position="20"/>
        <end position="412"/>
    </location>
</feature>
<gene>
    <name evidence="2" type="ORF">EVOR1521_LOCUS12325</name>
</gene>
<keyword evidence="3" id="KW-1185">Reference proteome</keyword>
<keyword evidence="1" id="KW-0732">Signal</keyword>
<accession>A0AA36N104</accession>
<evidence type="ECO:0000256" key="1">
    <source>
        <dbReference type="SAM" id="SignalP"/>
    </source>
</evidence>
<dbReference type="AlphaFoldDB" id="A0AA36N104"/>
<reference evidence="2" key="1">
    <citation type="submission" date="2023-08" db="EMBL/GenBank/DDBJ databases">
        <authorList>
            <person name="Chen Y."/>
            <person name="Shah S."/>
            <person name="Dougan E. K."/>
            <person name="Thang M."/>
            <person name="Chan C."/>
        </authorList>
    </citation>
    <scope>NUCLEOTIDE SEQUENCE</scope>
</reference>
<name>A0AA36N104_9DINO</name>
<evidence type="ECO:0000313" key="2">
    <source>
        <dbReference type="EMBL" id="CAJ1385803.1"/>
    </source>
</evidence>
<protein>
    <submittedName>
        <fullName evidence="2">Uncharacterized protein</fullName>
    </submittedName>
</protein>
<organism evidence="2 3">
    <name type="scientific">Effrenium voratum</name>
    <dbReference type="NCBI Taxonomy" id="2562239"/>
    <lineage>
        <taxon>Eukaryota</taxon>
        <taxon>Sar</taxon>
        <taxon>Alveolata</taxon>
        <taxon>Dinophyceae</taxon>
        <taxon>Suessiales</taxon>
        <taxon>Symbiodiniaceae</taxon>
        <taxon>Effrenium</taxon>
    </lineage>
</organism>
<comment type="caution">
    <text evidence="2">The sequence shown here is derived from an EMBL/GenBank/DDBJ whole genome shotgun (WGS) entry which is preliminary data.</text>
</comment>
<dbReference type="Proteomes" id="UP001178507">
    <property type="component" value="Unassembled WGS sequence"/>
</dbReference>
<feature type="signal peptide" evidence="1">
    <location>
        <begin position="1"/>
        <end position="19"/>
    </location>
</feature>